<dbReference type="Gene3D" id="3.40.30.10">
    <property type="entry name" value="Glutaredoxin"/>
    <property type="match status" value="1"/>
</dbReference>
<gene>
    <name evidence="3" type="ORF">CECT5772_10257</name>
</gene>
<protein>
    <submittedName>
        <fullName evidence="3">Thioredoxin family protein</fullName>
    </submittedName>
</protein>
<dbReference type="RefSeq" id="WP_037582047.1">
    <property type="nucleotide sequence ID" value="NZ_AWEX01000106.1"/>
</dbReference>
<dbReference type="GO" id="GO:0016491">
    <property type="term" value="F:oxidoreductase activity"/>
    <property type="evidence" value="ECO:0007669"/>
    <property type="project" value="InterPro"/>
</dbReference>
<keyword evidence="1" id="KW-0732">Signal</keyword>
<dbReference type="CDD" id="cd02966">
    <property type="entry name" value="TlpA_like_family"/>
    <property type="match status" value="1"/>
</dbReference>
<feature type="chain" id="PRO_5038448555" evidence="1">
    <location>
        <begin position="20"/>
        <end position="199"/>
    </location>
</feature>
<proteinExistence type="predicted"/>
<feature type="domain" description="Thioredoxin" evidence="2">
    <location>
        <begin position="49"/>
        <end position="199"/>
    </location>
</feature>
<accession>A0A922T4Q7</accession>
<dbReference type="PROSITE" id="PS51352">
    <property type="entry name" value="THIOREDOXIN_2"/>
    <property type="match status" value="1"/>
</dbReference>
<evidence type="ECO:0000256" key="1">
    <source>
        <dbReference type="SAM" id="SignalP"/>
    </source>
</evidence>
<dbReference type="EMBL" id="AWEX01000106">
    <property type="protein sequence ID" value="KED03536.1"/>
    <property type="molecule type" value="Genomic_DNA"/>
</dbReference>
<dbReference type="SUPFAM" id="SSF52833">
    <property type="entry name" value="Thioredoxin-like"/>
    <property type="match status" value="1"/>
</dbReference>
<dbReference type="InterPro" id="IPR013766">
    <property type="entry name" value="Thioredoxin_domain"/>
</dbReference>
<evidence type="ECO:0000313" key="4">
    <source>
        <dbReference type="Proteomes" id="UP000028704"/>
    </source>
</evidence>
<name>A0A922T4Q7_9STRE</name>
<dbReference type="PANTHER" id="PTHR42852">
    <property type="entry name" value="THIOL:DISULFIDE INTERCHANGE PROTEIN DSBE"/>
    <property type="match status" value="1"/>
</dbReference>
<dbReference type="InterPro" id="IPR050553">
    <property type="entry name" value="Thioredoxin_ResA/DsbE_sf"/>
</dbReference>
<evidence type="ECO:0000259" key="2">
    <source>
        <dbReference type="PROSITE" id="PS51352"/>
    </source>
</evidence>
<dbReference type="Proteomes" id="UP000028704">
    <property type="component" value="Unassembled WGS sequence"/>
</dbReference>
<dbReference type="PROSITE" id="PS51257">
    <property type="entry name" value="PROKAR_LIPOPROTEIN"/>
    <property type="match status" value="1"/>
</dbReference>
<comment type="caution">
    <text evidence="3">The sequence shown here is derived from an EMBL/GenBank/DDBJ whole genome shotgun (WGS) entry which is preliminary data.</text>
</comment>
<sequence>MFKKVLIVASCLLILTACGANQQKQNTLQHSSSAEKSTNSQMDKGLQTLVEGEKAPDLKLMDKDGKEVSLSDYAGKKVYLNFWASWCKPCLQEMPHMERVYQKFKDDKYYAFLSVTSPKDSKFNNAYALDEDQKKIMDVAKKAGITYPILFDQKDNALMAYSLRAFPSHVFINSDGTVYKVFAGQLNEETLKAGLKNLK</sequence>
<dbReference type="AlphaFoldDB" id="A0A922T4Q7"/>
<dbReference type="InterPro" id="IPR013740">
    <property type="entry name" value="Redoxin"/>
</dbReference>
<reference evidence="3 4" key="1">
    <citation type="journal article" date="2014" name="Int. J. Syst. Evol. Microbiol.">
        <title>Phylogenomics and the dynamic genome evolution of the genus Streptococcus.</title>
        <authorList>
            <consortium name="The Broad Institute Genome Sequencing Platform"/>
            <person name="Richards V.P."/>
            <person name="Palmer S.R."/>
            <person name="Pavinski Bitar P.D."/>
            <person name="Qin X."/>
            <person name="Weinstock G.M."/>
            <person name="Highlander S.K."/>
            <person name="Town C.D."/>
            <person name="Burne R.A."/>
            <person name="Stanhope M.J."/>
        </authorList>
    </citation>
    <scope>NUCLEOTIDE SEQUENCE [LARGE SCALE GENOMIC DNA]</scope>
    <source>
        <strain evidence="3 4">CECT 5772</strain>
    </source>
</reference>
<dbReference type="InterPro" id="IPR036249">
    <property type="entry name" value="Thioredoxin-like_sf"/>
</dbReference>
<feature type="signal peptide" evidence="1">
    <location>
        <begin position="1"/>
        <end position="19"/>
    </location>
</feature>
<evidence type="ECO:0000313" key="3">
    <source>
        <dbReference type="EMBL" id="KED03536.1"/>
    </source>
</evidence>
<dbReference type="Pfam" id="PF08534">
    <property type="entry name" value="Redoxin"/>
    <property type="match status" value="1"/>
</dbReference>
<organism evidence="3 4">
    <name type="scientific">Streptococcus equi subsp. ruminatorum CECT 5772</name>
    <dbReference type="NCBI Taxonomy" id="1051981"/>
    <lineage>
        <taxon>Bacteria</taxon>
        <taxon>Bacillati</taxon>
        <taxon>Bacillota</taxon>
        <taxon>Bacilli</taxon>
        <taxon>Lactobacillales</taxon>
        <taxon>Streptococcaceae</taxon>
        <taxon>Streptococcus</taxon>
    </lineage>
</organism>
<dbReference type="PANTHER" id="PTHR42852:SF13">
    <property type="entry name" value="PROTEIN DIPZ"/>
    <property type="match status" value="1"/>
</dbReference>